<dbReference type="Gene3D" id="3.10.180.10">
    <property type="entry name" value="2,3-Dihydroxybiphenyl 1,2-Dioxygenase, domain 1"/>
    <property type="match status" value="1"/>
</dbReference>
<proteinExistence type="predicted"/>
<dbReference type="InterPro" id="IPR051332">
    <property type="entry name" value="Fosfomycin_Res_Enzymes"/>
</dbReference>
<dbReference type="InterPro" id="IPR004360">
    <property type="entry name" value="Glyas_Fos-R_dOase_dom"/>
</dbReference>
<dbReference type="PROSITE" id="PS51819">
    <property type="entry name" value="VOC"/>
    <property type="match status" value="1"/>
</dbReference>
<sequence length="121" mass="13751">MQLNHINLCVNDLTAARNFFQTCFDFQLQEQKGDAVAVMNDGHGFLLVLSNTQAFKSEAQPYPENFHLGFILETSDQVDQAYNRLAAAELQLPQRPRKIRGSYGFYFTALNDILFEVSCPL</sequence>
<evidence type="ECO:0000259" key="1">
    <source>
        <dbReference type="PROSITE" id="PS51819"/>
    </source>
</evidence>
<feature type="domain" description="VOC" evidence="1">
    <location>
        <begin position="2"/>
        <end position="120"/>
    </location>
</feature>
<dbReference type="EMBL" id="BNJJ01000007">
    <property type="protein sequence ID" value="GHO85006.1"/>
    <property type="molecule type" value="Genomic_DNA"/>
</dbReference>
<dbReference type="InterPro" id="IPR037523">
    <property type="entry name" value="VOC_core"/>
</dbReference>
<dbReference type="CDD" id="cd06587">
    <property type="entry name" value="VOC"/>
    <property type="match status" value="1"/>
</dbReference>
<keyword evidence="3" id="KW-1185">Reference proteome</keyword>
<reference evidence="2 3" key="1">
    <citation type="journal article" date="2021" name="Int. J. Syst. Evol. Microbiol.">
        <title>Reticulibacter mediterranei gen. nov., sp. nov., within the new family Reticulibacteraceae fam. nov., and Ktedonospora formicarum gen. nov., sp. nov., Ktedonobacter robiniae sp. nov., Dictyobacter formicarum sp. nov. and Dictyobacter arantiisoli sp. nov., belonging to the class Ktedonobacteria.</title>
        <authorList>
            <person name="Yabe S."/>
            <person name="Zheng Y."/>
            <person name="Wang C.M."/>
            <person name="Sakai Y."/>
            <person name="Abe K."/>
            <person name="Yokota A."/>
            <person name="Donadio S."/>
            <person name="Cavaletti L."/>
            <person name="Monciardini P."/>
        </authorList>
    </citation>
    <scope>NUCLEOTIDE SEQUENCE [LARGE SCALE GENOMIC DNA]</scope>
    <source>
        <strain evidence="2 3">SOSP1-9</strain>
    </source>
</reference>
<evidence type="ECO:0000313" key="2">
    <source>
        <dbReference type="EMBL" id="GHO85006.1"/>
    </source>
</evidence>
<organism evidence="2 3">
    <name type="scientific">Dictyobacter formicarum</name>
    <dbReference type="NCBI Taxonomy" id="2778368"/>
    <lineage>
        <taxon>Bacteria</taxon>
        <taxon>Bacillati</taxon>
        <taxon>Chloroflexota</taxon>
        <taxon>Ktedonobacteria</taxon>
        <taxon>Ktedonobacterales</taxon>
        <taxon>Dictyobacteraceae</taxon>
        <taxon>Dictyobacter</taxon>
    </lineage>
</organism>
<evidence type="ECO:0000313" key="3">
    <source>
        <dbReference type="Proteomes" id="UP000635565"/>
    </source>
</evidence>
<dbReference type="Pfam" id="PF00903">
    <property type="entry name" value="Glyoxalase"/>
    <property type="match status" value="1"/>
</dbReference>
<name>A0ABQ3VIQ5_9CHLR</name>
<dbReference type="SUPFAM" id="SSF54593">
    <property type="entry name" value="Glyoxalase/Bleomycin resistance protein/Dihydroxybiphenyl dioxygenase"/>
    <property type="match status" value="1"/>
</dbReference>
<protein>
    <submittedName>
        <fullName evidence="2">Glyoxalase</fullName>
    </submittedName>
</protein>
<dbReference type="PANTHER" id="PTHR36113:SF3">
    <property type="entry name" value="SLL5075 PROTEIN"/>
    <property type="match status" value="1"/>
</dbReference>
<comment type="caution">
    <text evidence="2">The sequence shown here is derived from an EMBL/GenBank/DDBJ whole genome shotgun (WGS) entry which is preliminary data.</text>
</comment>
<dbReference type="Proteomes" id="UP000635565">
    <property type="component" value="Unassembled WGS sequence"/>
</dbReference>
<dbReference type="InterPro" id="IPR029068">
    <property type="entry name" value="Glyas_Bleomycin-R_OHBP_Dase"/>
</dbReference>
<dbReference type="PANTHER" id="PTHR36113">
    <property type="entry name" value="LYASE, PUTATIVE-RELATED-RELATED"/>
    <property type="match status" value="1"/>
</dbReference>
<dbReference type="RefSeq" id="WP_201362622.1">
    <property type="nucleotide sequence ID" value="NZ_BNJJ01000007.1"/>
</dbReference>
<gene>
    <name evidence="2" type="ORF">KSZ_30120</name>
</gene>
<accession>A0ABQ3VIQ5</accession>